<feature type="compositionally biased region" description="Basic residues" evidence="1">
    <location>
        <begin position="89"/>
        <end position="100"/>
    </location>
</feature>
<accession>A0A2T5C0D1</accession>
<sequence length="118" mass="12896">MATLKIGTREFPFEATDALRELVKKTDIKLEKIGKSKNETRRFAFLAAKAASEKAGVEFGYTFENFINMADPGFIGKAEKLAKTLKAPAAKKKAKPRKKAQATGGEADRNEEADNSGE</sequence>
<gene>
    <name evidence="2" type="ORF">C8N47_11181</name>
</gene>
<organism evidence="2 3">
    <name type="scientific">Mangrovibacterium marinum</name>
    <dbReference type="NCBI Taxonomy" id="1639118"/>
    <lineage>
        <taxon>Bacteria</taxon>
        <taxon>Pseudomonadati</taxon>
        <taxon>Bacteroidota</taxon>
        <taxon>Bacteroidia</taxon>
        <taxon>Marinilabiliales</taxon>
        <taxon>Prolixibacteraceae</taxon>
        <taxon>Mangrovibacterium</taxon>
    </lineage>
</organism>
<comment type="caution">
    <text evidence="2">The sequence shown here is derived from an EMBL/GenBank/DDBJ whole genome shotgun (WGS) entry which is preliminary data.</text>
</comment>
<reference evidence="2 3" key="1">
    <citation type="submission" date="2018-04" db="EMBL/GenBank/DDBJ databases">
        <title>Genomic Encyclopedia of Archaeal and Bacterial Type Strains, Phase II (KMG-II): from individual species to whole genera.</title>
        <authorList>
            <person name="Goeker M."/>
        </authorList>
    </citation>
    <scope>NUCLEOTIDE SEQUENCE [LARGE SCALE GENOMIC DNA]</scope>
    <source>
        <strain evidence="2 3">DSM 28823</strain>
    </source>
</reference>
<keyword evidence="3" id="KW-1185">Reference proteome</keyword>
<dbReference type="EMBL" id="QAAD01000011">
    <property type="protein sequence ID" value="PTN08041.1"/>
    <property type="molecule type" value="Genomic_DNA"/>
</dbReference>
<dbReference type="AlphaFoldDB" id="A0A2T5C0D1"/>
<proteinExistence type="predicted"/>
<dbReference type="RefSeq" id="WP_107822770.1">
    <property type="nucleotide sequence ID" value="NZ_QAAD01000011.1"/>
</dbReference>
<protein>
    <submittedName>
        <fullName evidence="2">Uncharacterized protein</fullName>
    </submittedName>
</protein>
<feature type="region of interest" description="Disordered" evidence="1">
    <location>
        <begin position="86"/>
        <end position="118"/>
    </location>
</feature>
<evidence type="ECO:0000256" key="1">
    <source>
        <dbReference type="SAM" id="MobiDB-lite"/>
    </source>
</evidence>
<evidence type="ECO:0000313" key="3">
    <source>
        <dbReference type="Proteomes" id="UP000243525"/>
    </source>
</evidence>
<name>A0A2T5C0D1_9BACT</name>
<dbReference type="Proteomes" id="UP000243525">
    <property type="component" value="Unassembled WGS sequence"/>
</dbReference>
<evidence type="ECO:0000313" key="2">
    <source>
        <dbReference type="EMBL" id="PTN08041.1"/>
    </source>
</evidence>